<reference evidence="5" key="1">
    <citation type="journal article" date="2014" name="Int. J. Syst. Evol. Microbiol.">
        <title>Complete genome sequence of Corynebacterium casei LMG S-19264T (=DSM 44701T), isolated from a smear-ripened cheese.</title>
        <authorList>
            <consortium name="US DOE Joint Genome Institute (JGI-PGF)"/>
            <person name="Walter F."/>
            <person name="Albersmeier A."/>
            <person name="Kalinowski J."/>
            <person name="Ruckert C."/>
        </authorList>
    </citation>
    <scope>NUCLEOTIDE SEQUENCE</scope>
    <source>
        <strain evidence="5">JCM 10088</strain>
    </source>
</reference>
<name>A0A830GX38_9CREN</name>
<keyword evidence="4" id="KW-0342">GTP-binding</keyword>
<reference evidence="5" key="2">
    <citation type="submission" date="2020-09" db="EMBL/GenBank/DDBJ databases">
        <authorList>
            <person name="Sun Q."/>
            <person name="Ohkuma M."/>
        </authorList>
    </citation>
    <scope>NUCLEOTIDE SEQUENCE</scope>
    <source>
        <strain evidence="5">JCM 10088</strain>
    </source>
</reference>
<organism evidence="5 6">
    <name type="scientific">Thermocladium modestius</name>
    <dbReference type="NCBI Taxonomy" id="62609"/>
    <lineage>
        <taxon>Archaea</taxon>
        <taxon>Thermoproteota</taxon>
        <taxon>Thermoprotei</taxon>
        <taxon>Thermoproteales</taxon>
        <taxon>Thermoproteaceae</taxon>
        <taxon>Thermocladium</taxon>
    </lineage>
</organism>
<dbReference type="GO" id="GO:0016787">
    <property type="term" value="F:hydrolase activity"/>
    <property type="evidence" value="ECO:0007669"/>
    <property type="project" value="UniProtKB-KW"/>
</dbReference>
<evidence type="ECO:0000313" key="6">
    <source>
        <dbReference type="Proteomes" id="UP000610960"/>
    </source>
</evidence>
<evidence type="ECO:0000256" key="4">
    <source>
        <dbReference type="ARBA" id="ARBA00023134"/>
    </source>
</evidence>
<keyword evidence="3" id="KW-0378">Hydrolase</keyword>
<gene>
    <name evidence="5" type="ORF">GCM10007981_13270</name>
</gene>
<dbReference type="GO" id="GO:0005525">
    <property type="term" value="F:GTP binding"/>
    <property type="evidence" value="ECO:0007669"/>
    <property type="project" value="UniProtKB-KW"/>
</dbReference>
<evidence type="ECO:0000313" key="5">
    <source>
        <dbReference type="EMBL" id="GGP21440.1"/>
    </source>
</evidence>
<dbReference type="InterPro" id="IPR004130">
    <property type="entry name" value="Gpn"/>
</dbReference>
<dbReference type="PANTHER" id="PTHR42708:SF1">
    <property type="entry name" value="GLIDING MOTILITY PROTEIN MGLA"/>
    <property type="match status" value="1"/>
</dbReference>
<evidence type="ECO:0000256" key="2">
    <source>
        <dbReference type="ARBA" id="ARBA00022741"/>
    </source>
</evidence>
<dbReference type="OrthoDB" id="49590at2157"/>
<accession>A0A830GX38</accession>
<dbReference type="CDD" id="cd00882">
    <property type="entry name" value="Ras_like_GTPase"/>
    <property type="match status" value="1"/>
</dbReference>
<dbReference type="AlphaFoldDB" id="A0A830GX38"/>
<evidence type="ECO:0000256" key="1">
    <source>
        <dbReference type="ARBA" id="ARBA00005290"/>
    </source>
</evidence>
<dbReference type="EMBL" id="BMNL01000003">
    <property type="protein sequence ID" value="GGP21440.1"/>
    <property type="molecule type" value="Genomic_DNA"/>
</dbReference>
<comment type="caution">
    <text evidence="5">The sequence shown here is derived from an EMBL/GenBank/DDBJ whole genome shotgun (WGS) entry which is preliminary data.</text>
</comment>
<dbReference type="InterPro" id="IPR027417">
    <property type="entry name" value="P-loop_NTPase"/>
</dbReference>
<dbReference type="PANTHER" id="PTHR42708">
    <property type="entry name" value="ATP/GTP-BINDING PROTEIN-RELATED"/>
    <property type="match status" value="1"/>
</dbReference>
<dbReference type="InterPro" id="IPR052705">
    <property type="entry name" value="Gliding_Motility_GTPase"/>
</dbReference>
<protein>
    <submittedName>
        <fullName evidence="5">Small GTP-binding protein</fullName>
    </submittedName>
</protein>
<dbReference type="Pfam" id="PF03029">
    <property type="entry name" value="ATP_bind_1"/>
    <property type="match status" value="1"/>
</dbReference>
<evidence type="ECO:0000256" key="3">
    <source>
        <dbReference type="ARBA" id="ARBA00022801"/>
    </source>
</evidence>
<dbReference type="Gene3D" id="3.40.50.300">
    <property type="entry name" value="P-loop containing nucleotide triphosphate hydrolases"/>
    <property type="match status" value="1"/>
</dbReference>
<proteinExistence type="inferred from homology"/>
<keyword evidence="2" id="KW-0547">Nucleotide-binding</keyword>
<keyword evidence="6" id="KW-1185">Reference proteome</keyword>
<dbReference type="RefSeq" id="WP_188596640.1">
    <property type="nucleotide sequence ID" value="NZ_BMNL01000003.1"/>
</dbReference>
<dbReference type="Proteomes" id="UP000610960">
    <property type="component" value="Unassembled WGS sequence"/>
</dbReference>
<comment type="similarity">
    <text evidence="1">Belongs to the GPN-loop GTPase family.</text>
</comment>
<sequence length="176" mass="19761">MKILKIVIAGGYGSGKTTFVKTLSEVVPLETEVNTSDPRGDKRTTTVAFDYGRIAVRSDLVVHLFGLPGQERFSFLWRGLSRGMHGYILMVDSSSLDTVKESVFVYSFLKEFFPYTPHVVAANKQDLPTRVPPNEVRKLLDVPSRIKVLPLIAKDREMVINTLVSLLEEIKLTGEY</sequence>
<dbReference type="SUPFAM" id="SSF52540">
    <property type="entry name" value="P-loop containing nucleoside triphosphate hydrolases"/>
    <property type="match status" value="1"/>
</dbReference>